<dbReference type="FunFam" id="1.10.340.30:FF:000004">
    <property type="entry name" value="DNA-3-methyladenine glycosylase II"/>
    <property type="match status" value="1"/>
</dbReference>
<dbReference type="GO" id="GO:0032993">
    <property type="term" value="C:protein-DNA complex"/>
    <property type="evidence" value="ECO:0007669"/>
    <property type="project" value="TreeGrafter"/>
</dbReference>
<dbReference type="GO" id="GO:0006307">
    <property type="term" value="P:DNA alkylation repair"/>
    <property type="evidence" value="ECO:0007669"/>
    <property type="project" value="TreeGrafter"/>
</dbReference>
<dbReference type="InterPro" id="IPR051912">
    <property type="entry name" value="Alkylbase_DNA_Glycosylase/TA"/>
</dbReference>
<evidence type="ECO:0000256" key="2">
    <source>
        <dbReference type="ARBA" id="ARBA00010817"/>
    </source>
</evidence>
<dbReference type="GO" id="GO:0043916">
    <property type="term" value="F:DNA-7-methylguanine glycosylase activity"/>
    <property type="evidence" value="ECO:0007669"/>
    <property type="project" value="TreeGrafter"/>
</dbReference>
<dbReference type="GO" id="GO:0005737">
    <property type="term" value="C:cytoplasm"/>
    <property type="evidence" value="ECO:0007669"/>
    <property type="project" value="TreeGrafter"/>
</dbReference>
<dbReference type="InterPro" id="IPR023170">
    <property type="entry name" value="HhH_base_excis_C"/>
</dbReference>
<dbReference type="SMART" id="SM00478">
    <property type="entry name" value="ENDO3c"/>
    <property type="match status" value="1"/>
</dbReference>
<dbReference type="PANTHER" id="PTHR43003">
    <property type="entry name" value="DNA-3-METHYLADENINE GLYCOSYLASE"/>
    <property type="match status" value="1"/>
</dbReference>
<dbReference type="Pfam" id="PF00730">
    <property type="entry name" value="HhH-GPD"/>
    <property type="match status" value="1"/>
</dbReference>
<evidence type="ECO:0000256" key="1">
    <source>
        <dbReference type="ARBA" id="ARBA00000086"/>
    </source>
</evidence>
<accession>A0AA91Z0X7</accession>
<dbReference type="InterPro" id="IPR011257">
    <property type="entry name" value="DNA_glycosylase"/>
</dbReference>
<reference evidence="7 8" key="1">
    <citation type="submission" date="2017-07" db="EMBL/GenBank/DDBJ databases">
        <title>Isolation and whole genome analysis of endospore-forming bacteria from heroin.</title>
        <authorList>
            <person name="Kalinowski J."/>
            <person name="Ahrens B."/>
            <person name="Al-Dilaimi A."/>
            <person name="Winkler A."/>
            <person name="Wibberg D."/>
            <person name="Schleenbecker U."/>
            <person name="Ruckert C."/>
            <person name="Wolfel R."/>
            <person name="Grass G."/>
        </authorList>
    </citation>
    <scope>NUCLEOTIDE SEQUENCE [LARGE SCALE GENOMIC DNA]</scope>
    <source>
        <strain evidence="7 8">7521-2</strain>
    </source>
</reference>
<sequence length="290" mass="34060">MTLHTIKIEGPYNFDLVLSRLALDPLHVLDKEARWVKVPLRIDNKPIVVKIQATGITEKPTFRLEWEEIDSSLHDLIYKEIRRIFRWDESLLAIHEHFQATKLKPLFEEHYGTPIVLDFHPYNSLVKCIIHQQLNLKFAFTLTQRFVTTYGFQKDGVWFYPAPETVAKLTVQELRELQFSTRKAEYIIDLSNEIIKGNLDLASLEKKSDDEIMKELIRFRGIGQWTIQNLLLFGLGRNNLFPIADIGIQNALKKLLQLDKKPTKEEMEALLPEWHPYLSYASLYLWRSIE</sequence>
<organism evidence="7 8">
    <name type="scientific">Niallia circulans</name>
    <name type="common">Bacillus circulans</name>
    <dbReference type="NCBI Taxonomy" id="1397"/>
    <lineage>
        <taxon>Bacteria</taxon>
        <taxon>Bacillati</taxon>
        <taxon>Bacillota</taxon>
        <taxon>Bacilli</taxon>
        <taxon>Bacillales</taxon>
        <taxon>Bacillaceae</taxon>
        <taxon>Niallia</taxon>
    </lineage>
</organism>
<name>A0AA91Z0X7_NIACI</name>
<comment type="similarity">
    <text evidence="2">Belongs to the alkylbase DNA glycosidase AlkA family.</text>
</comment>
<dbReference type="Gene3D" id="3.30.310.20">
    <property type="entry name" value="DNA-3-methyladenine glycosylase AlkA, N-terminal domain"/>
    <property type="match status" value="1"/>
</dbReference>
<evidence type="ECO:0000313" key="7">
    <source>
        <dbReference type="EMBL" id="PAD82790.1"/>
    </source>
</evidence>
<evidence type="ECO:0000259" key="6">
    <source>
        <dbReference type="SMART" id="SM00478"/>
    </source>
</evidence>
<gene>
    <name evidence="7" type="ORF">CHH57_13060</name>
</gene>
<dbReference type="Gene3D" id="1.10.340.30">
    <property type="entry name" value="Hypothetical protein, domain 2"/>
    <property type="match status" value="1"/>
</dbReference>
<keyword evidence="4" id="KW-0227">DNA damage</keyword>
<dbReference type="CDD" id="cd00056">
    <property type="entry name" value="ENDO3c"/>
    <property type="match status" value="1"/>
</dbReference>
<dbReference type="Proteomes" id="UP000216961">
    <property type="component" value="Unassembled WGS sequence"/>
</dbReference>
<dbReference type="GO" id="GO:0006285">
    <property type="term" value="P:base-excision repair, AP site formation"/>
    <property type="evidence" value="ECO:0007669"/>
    <property type="project" value="TreeGrafter"/>
</dbReference>
<dbReference type="PANTHER" id="PTHR43003:SF5">
    <property type="entry name" value="DNA-3-METHYLADENINE GLYCOSYLASE"/>
    <property type="match status" value="1"/>
</dbReference>
<dbReference type="AlphaFoldDB" id="A0AA91Z0X7"/>
<dbReference type="InterPro" id="IPR037046">
    <property type="entry name" value="AlkA_N_sf"/>
</dbReference>
<comment type="catalytic activity">
    <reaction evidence="1">
        <text>Hydrolysis of alkylated DNA, releasing 3-methyladenine, 3-methylguanine, 7-methylguanine and 7-methyladenine.</text>
        <dbReference type="EC" id="3.2.2.21"/>
    </reaction>
</comment>
<comment type="caution">
    <text evidence="7">The sequence shown here is derived from an EMBL/GenBank/DDBJ whole genome shotgun (WGS) entry which is preliminary data.</text>
</comment>
<protein>
    <recommendedName>
        <fullName evidence="3">DNA-3-methyladenine glycosylase II</fullName>
        <ecNumber evidence="3">3.2.2.21</ecNumber>
    </recommendedName>
</protein>
<evidence type="ECO:0000313" key="8">
    <source>
        <dbReference type="Proteomes" id="UP000216961"/>
    </source>
</evidence>
<dbReference type="SUPFAM" id="SSF48150">
    <property type="entry name" value="DNA-glycosylase"/>
    <property type="match status" value="1"/>
</dbReference>
<dbReference type="EMBL" id="NPBQ01000081">
    <property type="protein sequence ID" value="PAD82790.1"/>
    <property type="molecule type" value="Genomic_DNA"/>
</dbReference>
<dbReference type="InterPro" id="IPR003265">
    <property type="entry name" value="HhH-GPD_domain"/>
</dbReference>
<dbReference type="GO" id="GO:0008725">
    <property type="term" value="F:DNA-3-methyladenine glycosylase activity"/>
    <property type="evidence" value="ECO:0007669"/>
    <property type="project" value="TreeGrafter"/>
</dbReference>
<proteinExistence type="inferred from homology"/>
<dbReference type="GO" id="GO:0032131">
    <property type="term" value="F:alkylated DNA binding"/>
    <property type="evidence" value="ECO:0007669"/>
    <property type="project" value="TreeGrafter"/>
</dbReference>
<evidence type="ECO:0000256" key="4">
    <source>
        <dbReference type="ARBA" id="ARBA00022763"/>
    </source>
</evidence>
<feature type="domain" description="HhH-GPD" evidence="6">
    <location>
        <begin position="130"/>
        <end position="290"/>
    </location>
</feature>
<evidence type="ECO:0000256" key="3">
    <source>
        <dbReference type="ARBA" id="ARBA00012000"/>
    </source>
</evidence>
<dbReference type="Gene3D" id="1.10.1670.10">
    <property type="entry name" value="Helix-hairpin-Helix base-excision DNA repair enzymes (C-terminal)"/>
    <property type="match status" value="1"/>
</dbReference>
<evidence type="ECO:0000256" key="5">
    <source>
        <dbReference type="ARBA" id="ARBA00023204"/>
    </source>
</evidence>
<dbReference type="EC" id="3.2.2.21" evidence="3"/>
<keyword evidence="5" id="KW-0234">DNA repair</keyword>